<keyword evidence="1" id="KW-0175">Coiled coil</keyword>
<name>A0ABR2GNN7_9EUKA</name>
<protein>
    <submittedName>
        <fullName evidence="2">Uncharacterized protein</fullName>
    </submittedName>
</protein>
<evidence type="ECO:0000256" key="1">
    <source>
        <dbReference type="SAM" id="Coils"/>
    </source>
</evidence>
<evidence type="ECO:0000313" key="3">
    <source>
        <dbReference type="Proteomes" id="UP001470230"/>
    </source>
</evidence>
<feature type="coiled-coil region" evidence="1">
    <location>
        <begin position="28"/>
        <end position="58"/>
    </location>
</feature>
<sequence>MSNLNENELQCSIARSKEIIMGVEEWRKTEYKAKYEELQILQNELEKEIALEEKYHQKISQKLDQISHLKELIAEKIPDDNNFHQTYRQ</sequence>
<evidence type="ECO:0000313" key="2">
    <source>
        <dbReference type="EMBL" id="KAK8835559.1"/>
    </source>
</evidence>
<keyword evidence="3" id="KW-1185">Reference proteome</keyword>
<reference evidence="2 3" key="1">
    <citation type="submission" date="2024-04" db="EMBL/GenBank/DDBJ databases">
        <title>Tritrichomonas musculus Genome.</title>
        <authorList>
            <person name="Alves-Ferreira E."/>
            <person name="Grigg M."/>
            <person name="Lorenzi H."/>
            <person name="Galac M."/>
        </authorList>
    </citation>
    <scope>NUCLEOTIDE SEQUENCE [LARGE SCALE GENOMIC DNA]</scope>
    <source>
        <strain evidence="2 3">EAF2021</strain>
    </source>
</reference>
<proteinExistence type="predicted"/>
<organism evidence="2 3">
    <name type="scientific">Tritrichomonas musculus</name>
    <dbReference type="NCBI Taxonomy" id="1915356"/>
    <lineage>
        <taxon>Eukaryota</taxon>
        <taxon>Metamonada</taxon>
        <taxon>Parabasalia</taxon>
        <taxon>Tritrichomonadida</taxon>
        <taxon>Tritrichomonadidae</taxon>
        <taxon>Tritrichomonas</taxon>
    </lineage>
</organism>
<accession>A0ABR2GNN7</accession>
<dbReference type="Proteomes" id="UP001470230">
    <property type="component" value="Unassembled WGS sequence"/>
</dbReference>
<dbReference type="EMBL" id="JAPFFF010000079">
    <property type="protein sequence ID" value="KAK8835559.1"/>
    <property type="molecule type" value="Genomic_DNA"/>
</dbReference>
<gene>
    <name evidence="2" type="ORF">M9Y10_042445</name>
</gene>
<comment type="caution">
    <text evidence="2">The sequence shown here is derived from an EMBL/GenBank/DDBJ whole genome shotgun (WGS) entry which is preliminary data.</text>
</comment>